<reference evidence="2 3" key="1">
    <citation type="journal article" date="2013" name="Genome Announc.">
        <title>Complete Genome Sequence of the Solvent Producer Clostridium saccharobutylicum NCP262 (DSM 13864).</title>
        <authorList>
            <person name="Poehlein A."/>
            <person name="Hartwich K."/>
            <person name="Krabben P."/>
            <person name="Ehrenreich A."/>
            <person name="Liebl W."/>
            <person name="Durre P."/>
            <person name="Gottschalk G."/>
            <person name="Daniel R."/>
        </authorList>
    </citation>
    <scope>NUCLEOTIDE SEQUENCE [LARGE SCALE GENOMIC DNA]</scope>
    <source>
        <strain evidence="2">DSM 13864</strain>
    </source>
</reference>
<protein>
    <recommendedName>
        <fullName evidence="1">Baseplate J-like C-terminal domain-containing protein</fullName>
    </recommendedName>
</protein>
<gene>
    <name evidence="2" type="ORF">CLSA_c22970</name>
</gene>
<name>U5MUY3_CLOSA</name>
<evidence type="ECO:0000313" key="2">
    <source>
        <dbReference type="EMBL" id="AGX43272.1"/>
    </source>
</evidence>
<dbReference type="GeneID" id="71415592"/>
<dbReference type="HOGENOM" id="CLU_3151378_0_0_9"/>
<dbReference type="Pfam" id="PF26079">
    <property type="entry name" value="Baseplate_J_C"/>
    <property type="match status" value="1"/>
</dbReference>
<dbReference type="PATRIC" id="fig|1345695.10.peg.2281"/>
<dbReference type="Proteomes" id="UP000017118">
    <property type="component" value="Chromosome"/>
</dbReference>
<keyword evidence="3" id="KW-1185">Reference proteome</keyword>
<evidence type="ECO:0000259" key="1">
    <source>
        <dbReference type="Pfam" id="PF26079"/>
    </source>
</evidence>
<dbReference type="InterPro" id="IPR058530">
    <property type="entry name" value="Baseplate_J-like_C"/>
</dbReference>
<dbReference type="RefSeq" id="WP_022746423.1">
    <property type="nucleotide sequence ID" value="NC_022571.1"/>
</dbReference>
<dbReference type="AlphaFoldDB" id="U5MUY3"/>
<sequence length="48" mass="4932">MKVGSLLVNVDGVLDVDYSSIKLNNVAGNVTLGNDEIAVLGTVNLGVM</sequence>
<proteinExistence type="predicted"/>
<organism evidence="2 3">
    <name type="scientific">Clostridium saccharobutylicum DSM 13864</name>
    <dbReference type="NCBI Taxonomy" id="1345695"/>
    <lineage>
        <taxon>Bacteria</taxon>
        <taxon>Bacillati</taxon>
        <taxon>Bacillota</taxon>
        <taxon>Clostridia</taxon>
        <taxon>Eubacteriales</taxon>
        <taxon>Clostridiaceae</taxon>
        <taxon>Clostridium</taxon>
    </lineage>
</organism>
<evidence type="ECO:0000313" key="3">
    <source>
        <dbReference type="Proteomes" id="UP000017118"/>
    </source>
</evidence>
<dbReference type="EMBL" id="CP006721">
    <property type="protein sequence ID" value="AGX43272.1"/>
    <property type="molecule type" value="Genomic_DNA"/>
</dbReference>
<dbReference type="KEGG" id="csb:CLSA_c22970"/>
<accession>U5MUY3</accession>
<feature type="domain" description="Baseplate J-like C-terminal" evidence="1">
    <location>
        <begin position="3"/>
        <end position="45"/>
    </location>
</feature>